<protein>
    <recommendedName>
        <fullName evidence="6">Major facilitator superfamily (MFS) profile domain-containing protein</fullName>
    </recommendedName>
</protein>
<keyword evidence="3 5" id="KW-1133">Transmembrane helix</keyword>
<feature type="domain" description="Major facilitator superfamily (MFS) profile" evidence="6">
    <location>
        <begin position="16"/>
        <end position="129"/>
    </location>
</feature>
<accession>A0A8J4E154</accession>
<evidence type="ECO:0000259" key="6">
    <source>
        <dbReference type="PROSITE" id="PS50850"/>
    </source>
</evidence>
<proteinExistence type="predicted"/>
<dbReference type="RefSeq" id="WP_203999312.1">
    <property type="nucleotide sequence ID" value="NZ_BOPG01000037.1"/>
</dbReference>
<dbReference type="PROSITE" id="PS50850">
    <property type="entry name" value="MFS"/>
    <property type="match status" value="1"/>
</dbReference>
<keyword evidence="8" id="KW-1185">Reference proteome</keyword>
<evidence type="ECO:0000256" key="1">
    <source>
        <dbReference type="ARBA" id="ARBA00004651"/>
    </source>
</evidence>
<gene>
    <name evidence="7" type="ORF">Vau01_059810</name>
</gene>
<dbReference type="InterPro" id="IPR011701">
    <property type="entry name" value="MFS"/>
</dbReference>
<dbReference type="Pfam" id="PF07690">
    <property type="entry name" value="MFS_1"/>
    <property type="match status" value="1"/>
</dbReference>
<dbReference type="SUPFAM" id="SSF103473">
    <property type="entry name" value="MFS general substrate transporter"/>
    <property type="match status" value="1"/>
</dbReference>
<evidence type="ECO:0000313" key="8">
    <source>
        <dbReference type="Proteomes" id="UP000612585"/>
    </source>
</evidence>
<comment type="caution">
    <text evidence="7">The sequence shown here is derived from an EMBL/GenBank/DDBJ whole genome shotgun (WGS) entry which is preliminary data.</text>
</comment>
<feature type="transmembrane region" description="Helical" evidence="5">
    <location>
        <begin position="82"/>
        <end position="107"/>
    </location>
</feature>
<dbReference type="GO" id="GO:0005886">
    <property type="term" value="C:plasma membrane"/>
    <property type="evidence" value="ECO:0007669"/>
    <property type="project" value="UniProtKB-SubCell"/>
</dbReference>
<dbReference type="InterPro" id="IPR020846">
    <property type="entry name" value="MFS_dom"/>
</dbReference>
<dbReference type="EMBL" id="BOPG01000037">
    <property type="protein sequence ID" value="GIJ58465.1"/>
    <property type="molecule type" value="Genomic_DNA"/>
</dbReference>
<dbReference type="AlphaFoldDB" id="A0A8J4E154"/>
<feature type="transmembrane region" description="Helical" evidence="5">
    <location>
        <begin position="51"/>
        <end position="70"/>
    </location>
</feature>
<evidence type="ECO:0000256" key="3">
    <source>
        <dbReference type="ARBA" id="ARBA00022989"/>
    </source>
</evidence>
<dbReference type="Proteomes" id="UP000612585">
    <property type="component" value="Unassembled WGS sequence"/>
</dbReference>
<feature type="transmembrane region" description="Helical" evidence="5">
    <location>
        <begin position="12"/>
        <end position="31"/>
    </location>
</feature>
<evidence type="ECO:0000256" key="4">
    <source>
        <dbReference type="ARBA" id="ARBA00023136"/>
    </source>
</evidence>
<keyword evidence="2 5" id="KW-0812">Transmembrane</keyword>
<evidence type="ECO:0000313" key="7">
    <source>
        <dbReference type="EMBL" id="GIJ58465.1"/>
    </source>
</evidence>
<evidence type="ECO:0000256" key="2">
    <source>
        <dbReference type="ARBA" id="ARBA00022692"/>
    </source>
</evidence>
<dbReference type="GO" id="GO:0022857">
    <property type="term" value="F:transmembrane transporter activity"/>
    <property type="evidence" value="ECO:0007669"/>
    <property type="project" value="InterPro"/>
</dbReference>
<sequence length="129" mass="13347">MTTTTLSAGTRLRWAILGVILAAEVLDLIDATVTNLAAPTITASLGGGASLVQWLGASYALALGVLLVVGGRLGDRYGRRRVFLTGLAGFTVASVACGLLYVVSLFLQGGLGYSPLRTALTGRSLPPRW</sequence>
<comment type="subcellular location">
    <subcellularLocation>
        <location evidence="1">Cell membrane</location>
        <topology evidence="1">Multi-pass membrane protein</topology>
    </subcellularLocation>
</comment>
<keyword evidence="4 5" id="KW-0472">Membrane</keyword>
<name>A0A8J4E154_9ACTN</name>
<dbReference type="PANTHER" id="PTHR42718">
    <property type="entry name" value="MAJOR FACILITATOR SUPERFAMILY MULTIDRUG TRANSPORTER MFSC"/>
    <property type="match status" value="1"/>
</dbReference>
<reference evidence="7" key="1">
    <citation type="submission" date="2021-01" db="EMBL/GenBank/DDBJ databases">
        <title>Whole genome shotgun sequence of Virgisporangium aurantiacum NBRC 16421.</title>
        <authorList>
            <person name="Komaki H."/>
            <person name="Tamura T."/>
        </authorList>
    </citation>
    <scope>NUCLEOTIDE SEQUENCE</scope>
    <source>
        <strain evidence="7">NBRC 16421</strain>
    </source>
</reference>
<organism evidence="7 8">
    <name type="scientific">Virgisporangium aurantiacum</name>
    <dbReference type="NCBI Taxonomy" id="175570"/>
    <lineage>
        <taxon>Bacteria</taxon>
        <taxon>Bacillati</taxon>
        <taxon>Actinomycetota</taxon>
        <taxon>Actinomycetes</taxon>
        <taxon>Micromonosporales</taxon>
        <taxon>Micromonosporaceae</taxon>
        <taxon>Virgisporangium</taxon>
    </lineage>
</organism>
<dbReference type="InterPro" id="IPR036259">
    <property type="entry name" value="MFS_trans_sf"/>
</dbReference>
<dbReference type="Gene3D" id="1.20.1720.10">
    <property type="entry name" value="Multidrug resistance protein D"/>
    <property type="match status" value="1"/>
</dbReference>
<evidence type="ECO:0000256" key="5">
    <source>
        <dbReference type="SAM" id="Phobius"/>
    </source>
</evidence>
<dbReference type="PANTHER" id="PTHR42718:SF39">
    <property type="entry name" value="ACTINORHODIN TRANSPORTER-RELATED"/>
    <property type="match status" value="1"/>
</dbReference>